<name>A0A2R5F0Z1_9BACL</name>
<dbReference type="Proteomes" id="UP000245202">
    <property type="component" value="Unassembled WGS sequence"/>
</dbReference>
<proteinExistence type="predicted"/>
<dbReference type="InterPro" id="IPR008928">
    <property type="entry name" value="6-hairpin_glycosidase_sf"/>
</dbReference>
<dbReference type="InterPro" id="IPR012341">
    <property type="entry name" value="6hp_glycosidase-like_sf"/>
</dbReference>
<keyword evidence="2" id="KW-1185">Reference proteome</keyword>
<dbReference type="EMBL" id="BDQX01000214">
    <property type="protein sequence ID" value="GBG09324.1"/>
    <property type="molecule type" value="Genomic_DNA"/>
</dbReference>
<dbReference type="GO" id="GO:0016787">
    <property type="term" value="F:hydrolase activity"/>
    <property type="evidence" value="ECO:0007669"/>
    <property type="project" value="UniProtKB-KW"/>
</dbReference>
<accession>A0A2R5F0Z1</accession>
<reference evidence="1 2" key="1">
    <citation type="submission" date="2017-08" db="EMBL/GenBank/DDBJ databases">
        <title>Substantial Increase in Enzyme Production by Combined Drug-Resistance Mutations in Paenibacillus agaridevorans.</title>
        <authorList>
            <person name="Tanaka Y."/>
            <person name="Funane K."/>
            <person name="Hosaka T."/>
            <person name="Shiwa Y."/>
            <person name="Fujita N."/>
            <person name="Miyazaki T."/>
            <person name="Yoshikawa H."/>
            <person name="Murakami K."/>
            <person name="Kasahara K."/>
            <person name="Inaoka T."/>
            <person name="Hiraga Y."/>
            <person name="Ochi K."/>
        </authorList>
    </citation>
    <scope>NUCLEOTIDE SEQUENCE [LARGE SCALE GENOMIC DNA]</scope>
    <source>
        <strain evidence="1 2">T-3040</strain>
    </source>
</reference>
<evidence type="ECO:0000313" key="2">
    <source>
        <dbReference type="Proteomes" id="UP000245202"/>
    </source>
</evidence>
<comment type="caution">
    <text evidence="1">The sequence shown here is derived from an EMBL/GenBank/DDBJ whole genome shotgun (WGS) entry which is preliminary data.</text>
</comment>
<dbReference type="GO" id="GO:0005975">
    <property type="term" value="P:carbohydrate metabolic process"/>
    <property type="evidence" value="ECO:0007669"/>
    <property type="project" value="InterPro"/>
</dbReference>
<dbReference type="Gene3D" id="1.50.10.10">
    <property type="match status" value="1"/>
</dbReference>
<sequence length="78" mass="8852">MSLWATSIEDALAKTKLNIERFGERLPLVSTDGGKTYVLTNNDDWTDGFWSGILWLCYEYSGDVAYREATVREGAMDH</sequence>
<dbReference type="AlphaFoldDB" id="A0A2R5F0Z1"/>
<organism evidence="1 2">
    <name type="scientific">Paenibacillus agaridevorans</name>
    <dbReference type="NCBI Taxonomy" id="171404"/>
    <lineage>
        <taxon>Bacteria</taxon>
        <taxon>Bacillati</taxon>
        <taxon>Bacillota</taxon>
        <taxon>Bacilli</taxon>
        <taxon>Bacillales</taxon>
        <taxon>Paenibacillaceae</taxon>
        <taxon>Paenibacillus</taxon>
    </lineage>
</organism>
<protein>
    <submittedName>
        <fullName evidence="1">Putative glucuronyl hydrolase</fullName>
    </submittedName>
</protein>
<gene>
    <name evidence="1" type="ORF">PAT3040_03968</name>
</gene>
<evidence type="ECO:0000313" key="1">
    <source>
        <dbReference type="EMBL" id="GBG09324.1"/>
    </source>
</evidence>
<dbReference type="SUPFAM" id="SSF48208">
    <property type="entry name" value="Six-hairpin glycosidases"/>
    <property type="match status" value="1"/>
</dbReference>
<keyword evidence="1" id="KW-0378">Hydrolase</keyword>